<evidence type="ECO:0000313" key="2">
    <source>
        <dbReference type="EMBL" id="QTM65132.3"/>
    </source>
</evidence>
<dbReference type="EMBL" id="CP031775">
    <property type="protein sequence ID" value="QTM65132.3"/>
    <property type="molecule type" value="Genomic_DNA"/>
</dbReference>
<dbReference type="AlphaFoldDB" id="A0A8A7QVP7"/>
<evidence type="ECO:0000313" key="3">
    <source>
        <dbReference type="Proteomes" id="UP000321124"/>
    </source>
</evidence>
<name>A0A8A7QVP7_9GAMM</name>
<dbReference type="Proteomes" id="UP000321124">
    <property type="component" value="Chromosome"/>
</dbReference>
<feature type="transmembrane region" description="Helical" evidence="1">
    <location>
        <begin position="95"/>
        <end position="120"/>
    </location>
</feature>
<proteinExistence type="predicted"/>
<feature type="transmembrane region" description="Helical" evidence="1">
    <location>
        <begin position="20"/>
        <end position="37"/>
    </location>
</feature>
<gene>
    <name evidence="2" type="ORF">D0436_24075</name>
</gene>
<organism evidence="2 3">
    <name type="scientific">Shewanella decolorationis</name>
    <dbReference type="NCBI Taxonomy" id="256839"/>
    <lineage>
        <taxon>Bacteria</taxon>
        <taxon>Pseudomonadati</taxon>
        <taxon>Pseudomonadota</taxon>
        <taxon>Gammaproteobacteria</taxon>
        <taxon>Alteromonadales</taxon>
        <taxon>Shewanellaceae</taxon>
        <taxon>Shewanella</taxon>
    </lineage>
</organism>
<keyword evidence="1" id="KW-0472">Membrane</keyword>
<dbReference type="RefSeq" id="WP_208661325.1">
    <property type="nucleotide sequence ID" value="NZ_CP031775.2"/>
</dbReference>
<protein>
    <submittedName>
        <fullName evidence="2">Uncharacterized protein</fullName>
    </submittedName>
</protein>
<sequence>MTKMLSNLAENNYSRIPRRLCITVAALLVFGMLWLILPVSFVAKSNVCAFENNYLSIISAKVFDYEPLGLPSVIRVSEYGAPFWTEVTQTDIENILGGASFFVLFCFAYLLLTIFIRIYFAKVDNCYSVLLNWIKSIKASTS</sequence>
<accession>A0A8A7QVP7</accession>
<dbReference type="KEGG" id="sdeo:D0436_24075"/>
<keyword evidence="1" id="KW-1133">Transmembrane helix</keyword>
<reference evidence="2 3" key="1">
    <citation type="journal article" date="2019" name="Ecotoxicol. Environ. Saf.">
        <title>Microbial characterization of heavy metal resistant bacterial strains isolated from an electroplating wastewater treatment plant.</title>
        <authorList>
            <person name="Cai X."/>
            <person name="Zheng X."/>
            <person name="Zhang D."/>
            <person name="Iqbal W."/>
            <person name="Liu C."/>
            <person name="Yang B."/>
            <person name="Zhao X."/>
            <person name="Lu X."/>
            <person name="Mao Y."/>
        </authorList>
    </citation>
    <scope>NUCLEOTIDE SEQUENCE [LARGE SCALE GENOMIC DNA]</scope>
    <source>
        <strain evidence="2 3">Ni1-3</strain>
    </source>
</reference>
<keyword evidence="1" id="KW-0812">Transmembrane</keyword>
<evidence type="ECO:0000256" key="1">
    <source>
        <dbReference type="SAM" id="Phobius"/>
    </source>
</evidence>